<accession>A0A919LDP0</accession>
<proteinExistence type="predicted"/>
<feature type="transmembrane region" description="Helical" evidence="1">
    <location>
        <begin position="128"/>
        <end position="155"/>
    </location>
</feature>
<keyword evidence="1" id="KW-0472">Membrane</keyword>
<feature type="transmembrane region" description="Helical" evidence="1">
    <location>
        <begin position="47"/>
        <end position="66"/>
    </location>
</feature>
<keyword evidence="1" id="KW-0812">Transmembrane</keyword>
<name>A0A919LDP0_9ACTN</name>
<feature type="transmembrane region" description="Helical" evidence="1">
    <location>
        <begin position="167"/>
        <end position="191"/>
    </location>
</feature>
<organism evidence="2 3">
    <name type="scientific">Streptomyces xanthophaeus</name>
    <dbReference type="NCBI Taxonomy" id="67385"/>
    <lineage>
        <taxon>Bacteria</taxon>
        <taxon>Bacillati</taxon>
        <taxon>Actinomycetota</taxon>
        <taxon>Actinomycetes</taxon>
        <taxon>Kitasatosporales</taxon>
        <taxon>Streptomycetaceae</taxon>
        <taxon>Streptomyces</taxon>
    </lineage>
</organism>
<keyword evidence="3" id="KW-1185">Reference proteome</keyword>
<keyword evidence="1" id="KW-1133">Transmembrane helix</keyword>
<evidence type="ECO:0000256" key="1">
    <source>
        <dbReference type="SAM" id="Phobius"/>
    </source>
</evidence>
<gene>
    <name evidence="2" type="ORF">Sxan_47140</name>
</gene>
<dbReference type="AlphaFoldDB" id="A0A919LDP0"/>
<dbReference type="EMBL" id="BNEE01000006">
    <property type="protein sequence ID" value="GHI87350.1"/>
    <property type="molecule type" value="Genomic_DNA"/>
</dbReference>
<dbReference type="RefSeq" id="WP_051859105.1">
    <property type="nucleotide sequence ID" value="NZ_BNEE01000006.1"/>
</dbReference>
<sequence length="283" mass="28824">MTVPTPSGATTNVPVMTGHAPLPTPRPHLGHALASEWTKMTSVRSTMWTLGSLVVTVVGIGLLVISQTDEAAFREIAYPSPALFGLLVGQLSVIVLGVLTITSEHATGLVRTTFTAAPERHRVLTAKYLVFSMTAFAAVAASVGLVGAAAAIAHGGPGSGTHDVSEWLGALAGSLYVTLLGVLSLAVGALLRHSAGAIASMLGLVMLPPVIGSMLSVWQATAGIGDTIIMYNAPVAMMQLFGLPGAGSEISPAPSAFAHLLLIMVVTGGAVALSYVTVGRRDV</sequence>
<reference evidence="2" key="1">
    <citation type="submission" date="2020-09" db="EMBL/GenBank/DDBJ databases">
        <title>Whole genome shotgun sequence of Streptomyces xanthophaeus NBRC 12829.</title>
        <authorList>
            <person name="Komaki H."/>
            <person name="Tamura T."/>
        </authorList>
    </citation>
    <scope>NUCLEOTIDE SEQUENCE</scope>
    <source>
        <strain evidence="2">NBRC 12829</strain>
    </source>
</reference>
<dbReference type="OrthoDB" id="3297477at2"/>
<feature type="transmembrane region" description="Helical" evidence="1">
    <location>
        <begin position="198"/>
        <end position="218"/>
    </location>
</feature>
<protein>
    <submittedName>
        <fullName evidence="2">ABC transporter</fullName>
    </submittedName>
</protein>
<evidence type="ECO:0000313" key="3">
    <source>
        <dbReference type="Proteomes" id="UP000600026"/>
    </source>
</evidence>
<feature type="transmembrane region" description="Helical" evidence="1">
    <location>
        <begin position="78"/>
        <end position="101"/>
    </location>
</feature>
<comment type="caution">
    <text evidence="2">The sequence shown here is derived from an EMBL/GenBank/DDBJ whole genome shotgun (WGS) entry which is preliminary data.</text>
</comment>
<evidence type="ECO:0000313" key="2">
    <source>
        <dbReference type="EMBL" id="GHI87350.1"/>
    </source>
</evidence>
<feature type="transmembrane region" description="Helical" evidence="1">
    <location>
        <begin position="256"/>
        <end position="278"/>
    </location>
</feature>
<dbReference type="Proteomes" id="UP000600026">
    <property type="component" value="Unassembled WGS sequence"/>
</dbReference>